<dbReference type="InterPro" id="IPR029058">
    <property type="entry name" value="AB_hydrolase_fold"/>
</dbReference>
<name>A0AAE3YI31_9MICC</name>
<dbReference type="EMBL" id="JAVDUI010000001">
    <property type="protein sequence ID" value="MDR6892156.1"/>
    <property type="molecule type" value="Genomic_DNA"/>
</dbReference>
<evidence type="ECO:0000256" key="1">
    <source>
        <dbReference type="SAM" id="MobiDB-lite"/>
    </source>
</evidence>
<evidence type="ECO:0000313" key="3">
    <source>
        <dbReference type="Proteomes" id="UP001247307"/>
    </source>
</evidence>
<comment type="caution">
    <text evidence="2">The sequence shown here is derived from an EMBL/GenBank/DDBJ whole genome shotgun (WGS) entry which is preliminary data.</text>
</comment>
<keyword evidence="3" id="KW-1185">Reference proteome</keyword>
<reference evidence="2" key="1">
    <citation type="submission" date="2023-07" db="EMBL/GenBank/DDBJ databases">
        <title>Sequencing the genomes of 1000 actinobacteria strains.</title>
        <authorList>
            <person name="Klenk H.-P."/>
        </authorList>
    </citation>
    <scope>NUCLEOTIDE SEQUENCE</scope>
    <source>
        <strain evidence="2">DSM 13988</strain>
    </source>
</reference>
<accession>A0AAE3YI31</accession>
<dbReference type="AlphaFoldDB" id="A0AAE3YI31"/>
<evidence type="ECO:0000313" key="2">
    <source>
        <dbReference type="EMBL" id="MDR6892156.1"/>
    </source>
</evidence>
<dbReference type="Gene3D" id="3.40.50.1820">
    <property type="entry name" value="alpha/beta hydrolase"/>
    <property type="match status" value="1"/>
</dbReference>
<proteinExistence type="predicted"/>
<dbReference type="RefSeq" id="WP_309850761.1">
    <property type="nucleotide sequence ID" value="NZ_BAAAIU010000005.1"/>
</dbReference>
<sequence length="473" mass="48654">MIAGAPVGPALPELPGAADPWADGEGPLMVDGMLVRGGAESMAFAWEQVAAVPGQLRSAAEAVSQVQDGAVRRLLAPPGLGPDAGSAAQWAAQRLEEALTELSRSAGRTAGEIEALARAVDTAYASYVRMEDDAIRAMYNGPRLPALPLAGLLVLTSVSGRGVERMLGQWSGLGRWLGPGLAAGGFRERQRPVVVEGDPERVEGPGMDPGAGVASYLVGGLDAVKRHAVPREGSDGSSILVERIRRPGEPDTFVVYLPGSADLTHVGSQNPNGILGVADALYGQSEAMRSGVEAALEGAEFSPGDRLVLAGHSQGGMHAANLAADPAFASRWNVRGLFTVGAPTGLAEPQPGVAALQIENSGDAVPGLEGVRNRATAERVTVTVPYERPDVANLAAGGFPVEHALTAYAESVKGVDRAEGRPGIASAARPLGDLLGAGGSGVTRDYLAFGVRQDAAAPPPHTSWQWGGDRGRR</sequence>
<dbReference type="SUPFAM" id="SSF53474">
    <property type="entry name" value="alpha/beta-Hydrolases"/>
    <property type="match status" value="1"/>
</dbReference>
<dbReference type="Proteomes" id="UP001247307">
    <property type="component" value="Unassembled WGS sequence"/>
</dbReference>
<protein>
    <submittedName>
        <fullName evidence="2">Pimeloyl-ACP methyl ester carboxylesterase</fullName>
    </submittedName>
</protein>
<feature type="region of interest" description="Disordered" evidence="1">
    <location>
        <begin position="1"/>
        <end position="23"/>
    </location>
</feature>
<organism evidence="2 3">
    <name type="scientific">Falsarthrobacter nasiphocae</name>
    <dbReference type="NCBI Taxonomy" id="189863"/>
    <lineage>
        <taxon>Bacteria</taxon>
        <taxon>Bacillati</taxon>
        <taxon>Actinomycetota</taxon>
        <taxon>Actinomycetes</taxon>
        <taxon>Micrococcales</taxon>
        <taxon>Micrococcaceae</taxon>
        <taxon>Falsarthrobacter</taxon>
    </lineage>
</organism>
<gene>
    <name evidence="2" type="ORF">J2S35_001096</name>
</gene>